<feature type="region of interest" description="Disordered" evidence="1">
    <location>
        <begin position="16"/>
        <end position="111"/>
    </location>
</feature>
<accession>A0AA35JS00</accession>
<gene>
    <name evidence="2" type="ORF">PODLI_1B042045</name>
</gene>
<evidence type="ECO:0000313" key="2">
    <source>
        <dbReference type="EMBL" id="CAI5763979.1"/>
    </source>
</evidence>
<proteinExistence type="predicted"/>
<evidence type="ECO:0000313" key="3">
    <source>
        <dbReference type="Proteomes" id="UP001178461"/>
    </source>
</evidence>
<organism evidence="2 3">
    <name type="scientific">Podarcis lilfordi</name>
    <name type="common">Lilford's wall lizard</name>
    <dbReference type="NCBI Taxonomy" id="74358"/>
    <lineage>
        <taxon>Eukaryota</taxon>
        <taxon>Metazoa</taxon>
        <taxon>Chordata</taxon>
        <taxon>Craniata</taxon>
        <taxon>Vertebrata</taxon>
        <taxon>Euteleostomi</taxon>
        <taxon>Lepidosauria</taxon>
        <taxon>Squamata</taxon>
        <taxon>Bifurcata</taxon>
        <taxon>Unidentata</taxon>
        <taxon>Episquamata</taxon>
        <taxon>Laterata</taxon>
        <taxon>Lacertibaenia</taxon>
        <taxon>Lacertidae</taxon>
        <taxon>Podarcis</taxon>
    </lineage>
</organism>
<feature type="compositionally biased region" description="Polar residues" evidence="1">
    <location>
        <begin position="64"/>
        <end position="76"/>
    </location>
</feature>
<dbReference type="EMBL" id="OX395126">
    <property type="protein sequence ID" value="CAI5763979.1"/>
    <property type="molecule type" value="Genomic_DNA"/>
</dbReference>
<dbReference type="AlphaFoldDB" id="A0AA35JS00"/>
<feature type="compositionally biased region" description="Polar residues" evidence="1">
    <location>
        <begin position="16"/>
        <end position="28"/>
    </location>
</feature>
<reference evidence="2" key="1">
    <citation type="submission" date="2022-12" db="EMBL/GenBank/DDBJ databases">
        <authorList>
            <person name="Alioto T."/>
            <person name="Alioto T."/>
            <person name="Gomez Garrido J."/>
        </authorList>
    </citation>
    <scope>NUCLEOTIDE SEQUENCE</scope>
</reference>
<dbReference type="Proteomes" id="UP001178461">
    <property type="component" value="Chromosome 1"/>
</dbReference>
<sequence length="111" mass="11604">MLGHLHNQLGSLVVSVEQQQQGINSGSAGSPPHWVPSSRKIRGRDLPSLTDSLHNELARPGGNYINSAKGSQLSTHGASAGAAAEVGERNELLPRHAHTPLRLSPPGLGVL</sequence>
<protein>
    <submittedName>
        <fullName evidence="2">Uncharacterized protein</fullName>
    </submittedName>
</protein>
<name>A0AA35JS00_9SAUR</name>
<evidence type="ECO:0000256" key="1">
    <source>
        <dbReference type="SAM" id="MobiDB-lite"/>
    </source>
</evidence>
<keyword evidence="3" id="KW-1185">Reference proteome</keyword>